<dbReference type="InterPro" id="IPR001525">
    <property type="entry name" value="C5_MeTfrase"/>
</dbReference>
<dbReference type="EMBL" id="LHYK01000028">
    <property type="protein sequence ID" value="KXB07858.1"/>
    <property type="molecule type" value="Genomic_DNA"/>
</dbReference>
<organism evidence="3 4">
    <name type="scientific">candidate division MSBL1 archaeon SCGC-AAA385D11</name>
    <dbReference type="NCBI Taxonomy" id="1698286"/>
    <lineage>
        <taxon>Archaea</taxon>
        <taxon>Methanobacteriati</taxon>
        <taxon>Methanobacteriota</taxon>
        <taxon>candidate division MSBL1</taxon>
    </lineage>
</organism>
<dbReference type="Proteomes" id="UP000070256">
    <property type="component" value="Unassembled WGS sequence"/>
</dbReference>
<evidence type="ECO:0000256" key="1">
    <source>
        <dbReference type="ARBA" id="ARBA00022603"/>
    </source>
</evidence>
<evidence type="ECO:0000313" key="3">
    <source>
        <dbReference type="EMBL" id="KXB07858.1"/>
    </source>
</evidence>
<dbReference type="GO" id="GO:0008168">
    <property type="term" value="F:methyltransferase activity"/>
    <property type="evidence" value="ECO:0007669"/>
    <property type="project" value="UniProtKB-KW"/>
</dbReference>
<reference evidence="3 4" key="1">
    <citation type="journal article" date="2016" name="Sci. Rep.">
        <title>Metabolic traits of an uncultured archaeal lineage -MSBL1- from brine pools of the Red Sea.</title>
        <authorList>
            <person name="Mwirichia R."/>
            <person name="Alam I."/>
            <person name="Rashid M."/>
            <person name="Vinu M."/>
            <person name="Ba-Alawi W."/>
            <person name="Anthony Kamau A."/>
            <person name="Kamanda Ngugi D."/>
            <person name="Goker M."/>
            <person name="Klenk H.P."/>
            <person name="Bajic V."/>
            <person name="Stingl U."/>
        </authorList>
    </citation>
    <scope>NUCLEOTIDE SEQUENCE [LARGE SCALE GENOMIC DNA]</scope>
    <source>
        <strain evidence="3">SCGC-AAA385D11</strain>
    </source>
</reference>
<evidence type="ECO:0000313" key="4">
    <source>
        <dbReference type="Proteomes" id="UP000070256"/>
    </source>
</evidence>
<protein>
    <recommendedName>
        <fullName evidence="5">DNA (cytosine-5-)-methyltransferase</fullName>
    </recommendedName>
</protein>
<dbReference type="SUPFAM" id="SSF53335">
    <property type="entry name" value="S-adenosyl-L-methionine-dependent methyltransferases"/>
    <property type="match status" value="1"/>
</dbReference>
<dbReference type="GO" id="GO:0032259">
    <property type="term" value="P:methylation"/>
    <property type="evidence" value="ECO:0007669"/>
    <property type="project" value="UniProtKB-KW"/>
</dbReference>
<evidence type="ECO:0008006" key="5">
    <source>
        <dbReference type="Google" id="ProtNLM"/>
    </source>
</evidence>
<keyword evidence="4" id="KW-1185">Reference proteome</keyword>
<dbReference type="AlphaFoldDB" id="A0A133VN22"/>
<proteinExistence type="predicted"/>
<keyword evidence="1" id="KW-0489">Methyltransferase</keyword>
<comment type="caution">
    <text evidence="3">The sequence shown here is derived from an EMBL/GenBank/DDBJ whole genome shotgun (WGS) entry which is preliminary data.</text>
</comment>
<evidence type="ECO:0000256" key="2">
    <source>
        <dbReference type="ARBA" id="ARBA00022679"/>
    </source>
</evidence>
<name>A0A133VN22_9EURY</name>
<gene>
    <name evidence="3" type="ORF">AKJ58_01590</name>
</gene>
<dbReference type="Pfam" id="PF00145">
    <property type="entry name" value="DNA_methylase"/>
    <property type="match status" value="1"/>
</dbReference>
<dbReference type="InterPro" id="IPR029063">
    <property type="entry name" value="SAM-dependent_MTases_sf"/>
</dbReference>
<dbReference type="Gene3D" id="3.40.50.150">
    <property type="entry name" value="Vaccinia Virus protein VP39"/>
    <property type="match status" value="1"/>
</dbReference>
<accession>A0A133VN22</accession>
<keyword evidence="2" id="KW-0808">Transferase</keyword>
<sequence length="84" mass="9084">MKVISLFSGAGGLDLGFKKAGVDIVYANDIQEDFCETYKNNIGNEIVCENIKDFHTSSTSLNSLPSIIIGEILTLPSLSSFLII</sequence>
<feature type="non-terminal residue" evidence="3">
    <location>
        <position position="84"/>
    </location>
</feature>